<gene>
    <name evidence="5" type="ORF">BTMF_LOCUS12046</name>
</gene>
<organism evidence="7">
    <name type="scientific">Brugia timori</name>
    <dbReference type="NCBI Taxonomy" id="42155"/>
    <lineage>
        <taxon>Eukaryota</taxon>
        <taxon>Metazoa</taxon>
        <taxon>Ecdysozoa</taxon>
        <taxon>Nematoda</taxon>
        <taxon>Chromadorea</taxon>
        <taxon>Rhabditida</taxon>
        <taxon>Spirurina</taxon>
        <taxon>Spiruromorpha</taxon>
        <taxon>Filarioidea</taxon>
        <taxon>Onchocercidae</taxon>
        <taxon>Brugia</taxon>
    </lineage>
</organism>
<keyword evidence="4" id="KW-0732">Signal</keyword>
<evidence type="ECO:0000313" key="5">
    <source>
        <dbReference type="EMBL" id="VDO41233.1"/>
    </source>
</evidence>
<name>A0A0R3R210_9BILA</name>
<dbReference type="InterPro" id="IPR038479">
    <property type="entry name" value="Transthyretin-like_sf"/>
</dbReference>
<dbReference type="InterPro" id="IPR001534">
    <property type="entry name" value="Transthyretin-like"/>
</dbReference>
<dbReference type="STRING" id="42155.A0A0R3R210"/>
<keyword evidence="3" id="KW-0964">Secreted</keyword>
<evidence type="ECO:0000313" key="6">
    <source>
        <dbReference type="Proteomes" id="UP000280834"/>
    </source>
</evidence>
<reference evidence="7" key="1">
    <citation type="submission" date="2017-02" db="UniProtKB">
        <authorList>
            <consortium name="WormBaseParasite"/>
        </authorList>
    </citation>
    <scope>IDENTIFICATION</scope>
</reference>
<evidence type="ECO:0000256" key="2">
    <source>
        <dbReference type="ARBA" id="ARBA00010112"/>
    </source>
</evidence>
<evidence type="ECO:0000256" key="3">
    <source>
        <dbReference type="ARBA" id="ARBA00022525"/>
    </source>
</evidence>
<dbReference type="GO" id="GO:0009986">
    <property type="term" value="C:cell surface"/>
    <property type="evidence" value="ECO:0007669"/>
    <property type="project" value="InterPro"/>
</dbReference>
<dbReference type="PANTHER" id="PTHR21700:SF114">
    <property type="entry name" value="TRANSTHYRETIN-LIKE FAMILY PROTEIN"/>
    <property type="match status" value="1"/>
</dbReference>
<sequence length="189" mass="21506">MERSVACTVKHNTTKSTCSFGFLALGLNLKTTPILLRPIMGAQIRHFQPCQREWVIRIPDRYVSNGAVARKTMELGEMNLEVELEDEDQEWKVQFLLTKHNDWSKIINCQVSGRLFCGTQPASGIRVKLVDDDFGSDPDDDLDAGYTDQNGYFKLSGDTYEMTTIDPHLKIYHDCNDGFTVRVFVLLSH</sequence>
<comment type="similarity">
    <text evidence="2">Belongs to the nematode transthyretin-like family.</text>
</comment>
<dbReference type="Proteomes" id="UP000280834">
    <property type="component" value="Unassembled WGS sequence"/>
</dbReference>
<proteinExistence type="inferred from homology"/>
<dbReference type="PANTHER" id="PTHR21700">
    <property type="entry name" value="TRANSTHYRETIN-LIKE FAMILY PROTEIN-RELATED"/>
    <property type="match status" value="1"/>
</dbReference>
<dbReference type="WBParaSite" id="BTMF_0001405001-mRNA-1">
    <property type="protein sequence ID" value="BTMF_0001405001-mRNA-1"/>
    <property type="gene ID" value="BTMF_0001405001"/>
</dbReference>
<dbReference type="AlphaFoldDB" id="A0A0R3R210"/>
<dbReference type="Gene3D" id="2.60.40.3330">
    <property type="match status" value="1"/>
</dbReference>
<evidence type="ECO:0000256" key="1">
    <source>
        <dbReference type="ARBA" id="ARBA00004613"/>
    </source>
</evidence>
<dbReference type="Pfam" id="PF01060">
    <property type="entry name" value="TTR-52"/>
    <property type="match status" value="1"/>
</dbReference>
<keyword evidence="6" id="KW-1185">Reference proteome</keyword>
<evidence type="ECO:0000256" key="4">
    <source>
        <dbReference type="ARBA" id="ARBA00022729"/>
    </source>
</evidence>
<evidence type="ECO:0000313" key="7">
    <source>
        <dbReference type="WBParaSite" id="BTMF_0001405001-mRNA-1"/>
    </source>
</evidence>
<accession>A0A0R3R210</accession>
<comment type="subcellular location">
    <subcellularLocation>
        <location evidence="1">Secreted</location>
    </subcellularLocation>
</comment>
<dbReference type="GO" id="GO:0005576">
    <property type="term" value="C:extracellular region"/>
    <property type="evidence" value="ECO:0007669"/>
    <property type="project" value="UniProtKB-SubCell"/>
</dbReference>
<dbReference type="EMBL" id="UZAG01018834">
    <property type="protein sequence ID" value="VDO41233.1"/>
    <property type="molecule type" value="Genomic_DNA"/>
</dbReference>
<reference evidence="5 6" key="2">
    <citation type="submission" date="2018-11" db="EMBL/GenBank/DDBJ databases">
        <authorList>
            <consortium name="Pathogen Informatics"/>
        </authorList>
    </citation>
    <scope>NUCLEOTIDE SEQUENCE [LARGE SCALE GENOMIC DNA]</scope>
</reference>
<protein>
    <submittedName>
        <fullName evidence="7">Transthyretin-like family protein</fullName>
    </submittedName>
</protein>